<evidence type="ECO:0000256" key="1">
    <source>
        <dbReference type="ARBA" id="ARBA00004651"/>
    </source>
</evidence>
<name>A0A8C6CKU9_MOSMO</name>
<feature type="transmembrane region" description="Helical" evidence="7">
    <location>
        <begin position="76"/>
        <end position="96"/>
    </location>
</feature>
<comment type="subcellular location">
    <subcellularLocation>
        <location evidence="1">Cell membrane</location>
        <topology evidence="1">Multi-pass membrane protein</topology>
    </subcellularLocation>
</comment>
<dbReference type="PANTHER" id="PTHR20766">
    <property type="entry name" value="LARGE NEUTRAL AMINO ACIDS TRANSPORTER SMALL SUBUNIT 4-LIKE ISOFORM X1"/>
    <property type="match status" value="1"/>
</dbReference>
<dbReference type="GO" id="GO:0015820">
    <property type="term" value="P:L-leucine transport"/>
    <property type="evidence" value="ECO:0007669"/>
    <property type="project" value="Ensembl"/>
</dbReference>
<dbReference type="GO" id="GO:0098846">
    <property type="term" value="C:podocyte foot"/>
    <property type="evidence" value="ECO:0007669"/>
    <property type="project" value="Ensembl"/>
</dbReference>
<feature type="transmembrane region" description="Helical" evidence="7">
    <location>
        <begin position="366"/>
        <end position="390"/>
    </location>
</feature>
<feature type="transmembrane region" description="Helical" evidence="7">
    <location>
        <begin position="396"/>
        <end position="417"/>
    </location>
</feature>
<dbReference type="GO" id="GO:0015190">
    <property type="term" value="F:L-leucine transmembrane transporter activity"/>
    <property type="evidence" value="ECO:0007669"/>
    <property type="project" value="Ensembl"/>
</dbReference>
<dbReference type="GO" id="GO:0015188">
    <property type="term" value="F:L-isoleucine transmembrane transporter activity"/>
    <property type="evidence" value="ECO:0007669"/>
    <property type="project" value="Ensembl"/>
</dbReference>
<dbReference type="FunFam" id="1.20.1250.20:FF:000274">
    <property type="entry name" value="Solute carrier family 43 member 1"/>
    <property type="match status" value="1"/>
</dbReference>
<keyword evidence="6" id="KW-0325">Glycoprotein</keyword>
<dbReference type="InterPro" id="IPR036259">
    <property type="entry name" value="MFS_trans_sf"/>
</dbReference>
<sequence>MAPTLQQAYQRRWWMACTAVLENLFFSAVLLGWSSLLIMLKNEGFYSSMCSAENTTNTTLDKPRGWPSCNQQEEMLNLGFTIGSFVLSATTLPLGVLMDRFGPRPTRLLGSACFAASCSLMALASWDTKVLSPLIFLALSMNGFGGICLTFSSLTLPNMFGNLRSTFMALMIGSYASSAITYPGIKEKTKLRELALDHRVTGDRFYSYVSTVGQRLSQKAPSLEEGVLFIPAQDVRGGAQSSAEKSVPLRRSLCSPIFLWSLLTMGMTQLRIIFYMAAMNKMLEYLVTGGQEHETDDLKLRATETVELYSSVFGAMQLLCLLTCPLIGYVMDWRIKDCVDSPTPRDGAATKSVRPRYREIQKLTNAINAFTLTNLLLVGFGITCLIDNLHLQFMTFILHTVVRGFYHSACGGLYAAVYPSKHFGTLTGLQSLLSAVFALLQQPLFMAMVGPLKGEPFWVNLGLLLFSLLGFLLPSYLFCYRARLQRADIARWGGPLKAPGSPKVAS</sequence>
<dbReference type="GO" id="GO:1905533">
    <property type="term" value="P:negative regulation of L-leucine import across plasma membrane"/>
    <property type="evidence" value="ECO:0007669"/>
    <property type="project" value="Ensembl"/>
</dbReference>
<dbReference type="Proteomes" id="UP000694544">
    <property type="component" value="Unplaced"/>
</dbReference>
<feature type="transmembrane region" description="Helical" evidence="7">
    <location>
        <begin position="166"/>
        <end position="185"/>
    </location>
</feature>
<dbReference type="GeneTree" id="ENSGT00940000153576"/>
<dbReference type="PANTHER" id="PTHR20766:SF0">
    <property type="entry name" value="LARGE NEUTRAL AMINO ACIDS TRANSPORTER SMALL SUBUNIT 3"/>
    <property type="match status" value="1"/>
</dbReference>
<reference evidence="8" key="2">
    <citation type="submission" date="2025-09" db="UniProtKB">
        <authorList>
            <consortium name="Ensembl"/>
        </authorList>
    </citation>
    <scope>IDENTIFICATION</scope>
</reference>
<dbReference type="Gene3D" id="1.20.1250.20">
    <property type="entry name" value="MFS general substrate transporter like domains"/>
    <property type="match status" value="1"/>
</dbReference>
<reference evidence="8" key="1">
    <citation type="submission" date="2025-08" db="UniProtKB">
        <authorList>
            <consortium name="Ensembl"/>
        </authorList>
    </citation>
    <scope>IDENTIFICATION</scope>
</reference>
<evidence type="ECO:0000256" key="5">
    <source>
        <dbReference type="ARBA" id="ARBA00023136"/>
    </source>
</evidence>
<evidence type="ECO:0000256" key="2">
    <source>
        <dbReference type="ARBA" id="ARBA00022475"/>
    </source>
</evidence>
<keyword evidence="9" id="KW-1185">Reference proteome</keyword>
<dbReference type="GO" id="GO:0005304">
    <property type="term" value="F:L-valine transmembrane transporter activity"/>
    <property type="evidence" value="ECO:0007669"/>
    <property type="project" value="Ensembl"/>
</dbReference>
<keyword evidence="3 7" id="KW-0812">Transmembrane</keyword>
<evidence type="ECO:0000256" key="3">
    <source>
        <dbReference type="ARBA" id="ARBA00022692"/>
    </source>
</evidence>
<keyword evidence="4 7" id="KW-1133">Transmembrane helix</keyword>
<gene>
    <name evidence="8" type="primary">SLC43A1</name>
</gene>
<dbReference type="GO" id="GO:0015818">
    <property type="term" value="P:isoleucine transport"/>
    <property type="evidence" value="ECO:0007669"/>
    <property type="project" value="Ensembl"/>
</dbReference>
<dbReference type="SUPFAM" id="SSF103473">
    <property type="entry name" value="MFS general substrate transporter"/>
    <property type="match status" value="1"/>
</dbReference>
<proteinExistence type="predicted"/>
<evidence type="ECO:0000313" key="8">
    <source>
        <dbReference type="Ensembl" id="ENSMMSP00000000225.1"/>
    </source>
</evidence>
<feature type="transmembrane region" description="Helical" evidence="7">
    <location>
        <begin position="308"/>
        <end position="331"/>
    </location>
</feature>
<accession>A0A8C6CKU9</accession>
<evidence type="ECO:0000256" key="7">
    <source>
        <dbReference type="SAM" id="Phobius"/>
    </source>
</evidence>
<protein>
    <submittedName>
        <fullName evidence="8">Solute carrier family 43 member 1</fullName>
    </submittedName>
</protein>
<dbReference type="AlphaFoldDB" id="A0A8C6CKU9"/>
<feature type="transmembrane region" description="Helical" evidence="7">
    <location>
        <begin position="133"/>
        <end position="154"/>
    </location>
</feature>
<organism evidence="8 9">
    <name type="scientific">Moschus moschiferus</name>
    <name type="common">Siberian musk deer</name>
    <name type="synonym">Moschus sibiricus</name>
    <dbReference type="NCBI Taxonomy" id="68415"/>
    <lineage>
        <taxon>Eukaryota</taxon>
        <taxon>Metazoa</taxon>
        <taxon>Chordata</taxon>
        <taxon>Craniata</taxon>
        <taxon>Vertebrata</taxon>
        <taxon>Euteleostomi</taxon>
        <taxon>Mammalia</taxon>
        <taxon>Eutheria</taxon>
        <taxon>Laurasiatheria</taxon>
        <taxon>Artiodactyla</taxon>
        <taxon>Ruminantia</taxon>
        <taxon>Pecora</taxon>
        <taxon>Moschidae</taxon>
        <taxon>Moschus</taxon>
    </lineage>
</organism>
<feature type="transmembrane region" description="Helical" evidence="7">
    <location>
        <begin position="429"/>
        <end position="451"/>
    </location>
</feature>
<evidence type="ECO:0000313" key="9">
    <source>
        <dbReference type="Proteomes" id="UP000694544"/>
    </source>
</evidence>
<feature type="transmembrane region" description="Helical" evidence="7">
    <location>
        <begin position="457"/>
        <end position="479"/>
    </location>
</feature>
<feature type="transmembrane region" description="Helical" evidence="7">
    <location>
        <begin position="257"/>
        <end position="278"/>
    </location>
</feature>
<evidence type="ECO:0000256" key="6">
    <source>
        <dbReference type="ARBA" id="ARBA00023180"/>
    </source>
</evidence>
<keyword evidence="5 7" id="KW-0472">Membrane</keyword>
<keyword evidence="2" id="KW-1003">Cell membrane</keyword>
<dbReference type="GO" id="GO:0016324">
    <property type="term" value="C:apical plasma membrane"/>
    <property type="evidence" value="ECO:0007669"/>
    <property type="project" value="Ensembl"/>
</dbReference>
<evidence type="ECO:0000256" key="4">
    <source>
        <dbReference type="ARBA" id="ARBA00022989"/>
    </source>
</evidence>
<dbReference type="Ensembl" id="ENSMMST00000000241.1">
    <property type="protein sequence ID" value="ENSMMSP00000000225.1"/>
    <property type="gene ID" value="ENSMMSG00000000200.1"/>
</dbReference>
<feature type="transmembrane region" description="Helical" evidence="7">
    <location>
        <begin position="13"/>
        <end position="40"/>
    </location>
</feature>